<dbReference type="AlphaFoldDB" id="A0A8R2D1L1"/>
<name>A0A8R2D1L1_ACYPI</name>
<dbReference type="Proteomes" id="UP000007819">
    <property type="component" value="Chromosome A1"/>
</dbReference>
<dbReference type="GO" id="GO:0005737">
    <property type="term" value="C:cytoplasm"/>
    <property type="evidence" value="ECO:0007669"/>
    <property type="project" value="TreeGrafter"/>
</dbReference>
<evidence type="ECO:0000256" key="1">
    <source>
        <dbReference type="ARBA" id="ARBA00022741"/>
    </source>
</evidence>
<dbReference type="KEGG" id="api:100160943"/>
<sequence>MQSLIQIVNKLQDVFAIVGEQQMVDLPQIVVVGTQSSGKSSVLESIVGKSFLPRGTGIVTRAPLVIQMIRYTEETRKSMLMSNNIEESENIKEWAEFLHKPDYFFFDFDLVRKEIEDKTNSLAGTNKGISVNKSIVLKIHTNRYDLTFVDLPGITKVAVGDQPEDIDEQIQKLIISYVKQSNSIILAVVTANTDPSTSESLQIAKKMDPDGIRTIAVVTKLDIIDKGTLQNTSDLLCGHNIPVKLGIIGVVNRSQQDIVDNKSMEATLSAETEFLRSNYPDICTKHGNKALVHTLQTVLITHIKKVYPQLRIQLEVIKNKLERQLLPLCKPDDQISFLVGLLKDISRSYEDIINGDQNEISVDEIVGGASIARIFQQKYLKRINAIDPLQDLSDENIANILSNTSGTYQCTFVNEKGLQKILRRQLNNLIEPSLDCVELVRFEMLNLFNAIDVKLLDTLGRYPQLKEDVRNVFEKLMYNNLNRTKEFIASYIESYQECINTANPDFILEIVKSNDKIQEEILAAVNIKRHESDYKPELVLGPTGMPIFPIPDRMGLTERLTFIRIQMLNQLLTGLNNQDVPLESSEQIKLHRYLSQCYFEYIRKIVRDFVPKRIIHKMVNSFLKDLDKCLNEEIFQTYLKENKIAELFLEEANIRKKRIDAETKLEAVGKALKNMVDIIY</sequence>
<comment type="similarity">
    <text evidence="3">Belongs to the TRAFAC class dynamin-like GTPase superfamily. Dynamin/Fzo/YdjA family.</text>
</comment>
<dbReference type="EnsemblMetazoa" id="XM_016801466.2">
    <property type="protein sequence ID" value="XP_016656955.1"/>
    <property type="gene ID" value="LOC100160943"/>
</dbReference>
<accession>A0A8R2D1L1</accession>
<dbReference type="GeneID" id="100160943"/>
<dbReference type="InterPro" id="IPR000375">
    <property type="entry name" value="Dynamin_stalk"/>
</dbReference>
<dbReference type="Gene3D" id="3.40.50.300">
    <property type="entry name" value="P-loop containing nucleotide triphosphate hydrolases"/>
    <property type="match status" value="1"/>
</dbReference>
<evidence type="ECO:0000256" key="2">
    <source>
        <dbReference type="ARBA" id="ARBA00023134"/>
    </source>
</evidence>
<keyword evidence="6" id="KW-1185">Reference proteome</keyword>
<dbReference type="OrthoDB" id="5061070at2759"/>
<dbReference type="Pfam" id="PF00350">
    <property type="entry name" value="Dynamin_N"/>
    <property type="match status" value="1"/>
</dbReference>
<dbReference type="CDD" id="cd08771">
    <property type="entry name" value="DLP_1"/>
    <property type="match status" value="1"/>
</dbReference>
<evidence type="ECO:0000259" key="4">
    <source>
        <dbReference type="PROSITE" id="PS51718"/>
    </source>
</evidence>
<dbReference type="InterPro" id="IPR022812">
    <property type="entry name" value="Dynamin"/>
</dbReference>
<dbReference type="InterPro" id="IPR045063">
    <property type="entry name" value="Dynamin_N"/>
</dbReference>
<dbReference type="PRINTS" id="PR00195">
    <property type="entry name" value="DYNAMIN"/>
</dbReference>
<dbReference type="PANTHER" id="PTHR11566">
    <property type="entry name" value="DYNAMIN"/>
    <property type="match status" value="1"/>
</dbReference>
<protein>
    <recommendedName>
        <fullName evidence="4">Dynamin-type G domain-containing protein</fullName>
    </recommendedName>
</protein>
<organism evidence="5 6">
    <name type="scientific">Acyrthosiphon pisum</name>
    <name type="common">Pea aphid</name>
    <dbReference type="NCBI Taxonomy" id="7029"/>
    <lineage>
        <taxon>Eukaryota</taxon>
        <taxon>Metazoa</taxon>
        <taxon>Ecdysozoa</taxon>
        <taxon>Arthropoda</taxon>
        <taxon>Hexapoda</taxon>
        <taxon>Insecta</taxon>
        <taxon>Pterygota</taxon>
        <taxon>Neoptera</taxon>
        <taxon>Paraneoptera</taxon>
        <taxon>Hemiptera</taxon>
        <taxon>Sternorrhyncha</taxon>
        <taxon>Aphidomorpha</taxon>
        <taxon>Aphidoidea</taxon>
        <taxon>Aphididae</taxon>
        <taxon>Macrosiphini</taxon>
        <taxon>Acyrthosiphon</taxon>
    </lineage>
</organism>
<dbReference type="PROSITE" id="PS00410">
    <property type="entry name" value="G_DYNAMIN_1"/>
    <property type="match status" value="1"/>
</dbReference>
<dbReference type="InterPro" id="IPR001401">
    <property type="entry name" value="Dynamin_GTPase"/>
</dbReference>
<dbReference type="RefSeq" id="XP_016656955.1">
    <property type="nucleotide sequence ID" value="XM_016801466.2"/>
</dbReference>
<dbReference type="GO" id="GO:0016020">
    <property type="term" value="C:membrane"/>
    <property type="evidence" value="ECO:0007669"/>
    <property type="project" value="TreeGrafter"/>
</dbReference>
<keyword evidence="1 3" id="KW-0547">Nucleotide-binding</keyword>
<evidence type="ECO:0000313" key="6">
    <source>
        <dbReference type="Proteomes" id="UP000007819"/>
    </source>
</evidence>
<dbReference type="GO" id="GO:0005874">
    <property type="term" value="C:microtubule"/>
    <property type="evidence" value="ECO:0007669"/>
    <property type="project" value="TreeGrafter"/>
</dbReference>
<dbReference type="GO" id="GO:0003924">
    <property type="term" value="F:GTPase activity"/>
    <property type="evidence" value="ECO:0007669"/>
    <property type="project" value="InterPro"/>
</dbReference>
<dbReference type="Gene3D" id="1.20.120.1240">
    <property type="entry name" value="Dynamin, middle domain"/>
    <property type="match status" value="1"/>
</dbReference>
<dbReference type="InterPro" id="IPR019762">
    <property type="entry name" value="Dynamin_GTPase_CS"/>
</dbReference>
<dbReference type="Pfam" id="PF02212">
    <property type="entry name" value="GED"/>
    <property type="match status" value="1"/>
</dbReference>
<dbReference type="InterPro" id="IPR027417">
    <property type="entry name" value="P-loop_NTPase"/>
</dbReference>
<reference evidence="6" key="1">
    <citation type="submission" date="2010-06" db="EMBL/GenBank/DDBJ databases">
        <authorList>
            <person name="Jiang H."/>
            <person name="Abraham K."/>
            <person name="Ali S."/>
            <person name="Alsbrooks S.L."/>
            <person name="Anim B.N."/>
            <person name="Anosike U.S."/>
            <person name="Attaway T."/>
            <person name="Bandaranaike D.P."/>
            <person name="Battles P.K."/>
            <person name="Bell S.N."/>
            <person name="Bell A.V."/>
            <person name="Beltran B."/>
            <person name="Bickham C."/>
            <person name="Bustamante Y."/>
            <person name="Caleb T."/>
            <person name="Canada A."/>
            <person name="Cardenas V."/>
            <person name="Carter K."/>
            <person name="Chacko J."/>
            <person name="Chandrabose M.N."/>
            <person name="Chavez D."/>
            <person name="Chavez A."/>
            <person name="Chen L."/>
            <person name="Chu H.-S."/>
            <person name="Claassen K.J."/>
            <person name="Cockrell R."/>
            <person name="Collins M."/>
            <person name="Cooper J.A."/>
            <person name="Cree A."/>
            <person name="Curry S.M."/>
            <person name="Da Y."/>
            <person name="Dao M.D."/>
            <person name="Das B."/>
            <person name="Davila M.-L."/>
            <person name="Davy-Carroll L."/>
            <person name="Denson S."/>
            <person name="Dinh H."/>
            <person name="Ebong V.E."/>
            <person name="Edwards J.R."/>
            <person name="Egan A."/>
            <person name="El-Daye J."/>
            <person name="Escobedo L."/>
            <person name="Fernandez S."/>
            <person name="Fernando P.R."/>
            <person name="Flagg N."/>
            <person name="Forbes L.D."/>
            <person name="Fowler R.G."/>
            <person name="Fu Q."/>
            <person name="Gabisi R.A."/>
            <person name="Ganer J."/>
            <person name="Garbino Pronczuk A."/>
            <person name="Garcia R.M."/>
            <person name="Garner T."/>
            <person name="Garrett T.E."/>
            <person name="Gonzalez D.A."/>
            <person name="Hamid H."/>
            <person name="Hawkins E.S."/>
            <person name="Hirani K."/>
            <person name="Hogues M.E."/>
            <person name="Hollins B."/>
            <person name="Hsiao C.-H."/>
            <person name="Jabil R."/>
            <person name="James M.L."/>
            <person name="Jhangiani S.N."/>
            <person name="Johnson B."/>
            <person name="Johnson Q."/>
            <person name="Joshi V."/>
            <person name="Kalu J.B."/>
            <person name="Kam C."/>
            <person name="Kashfia A."/>
            <person name="Keebler J."/>
            <person name="Kisamo H."/>
            <person name="Kovar C.L."/>
            <person name="Lago L.A."/>
            <person name="Lai C.-Y."/>
            <person name="Laidlaw J."/>
            <person name="Lara F."/>
            <person name="Le T.-K."/>
            <person name="Lee S.L."/>
            <person name="Legall F.H."/>
            <person name="Lemon S.J."/>
            <person name="Lewis L.R."/>
            <person name="Li B."/>
            <person name="Liu Y."/>
            <person name="Liu Y.-S."/>
            <person name="Lopez J."/>
            <person name="Lozado R.J."/>
            <person name="Lu J."/>
            <person name="Madu R.C."/>
            <person name="Maheshwari M."/>
            <person name="Maheshwari R."/>
            <person name="Malloy K."/>
            <person name="Martinez E."/>
            <person name="Mathew T."/>
            <person name="Mercado I.C."/>
            <person name="Mercado C."/>
            <person name="Meyer B."/>
            <person name="Montgomery K."/>
            <person name="Morgan M.B."/>
            <person name="Munidasa M."/>
            <person name="Nazareth L.V."/>
            <person name="Nelson J."/>
            <person name="Ng B.M."/>
            <person name="Nguyen N.B."/>
            <person name="Nguyen P.Q."/>
            <person name="Nguyen T."/>
            <person name="Obregon M."/>
            <person name="Okwuonu G.O."/>
            <person name="Onwere C.G."/>
            <person name="Orozco G."/>
            <person name="Parra A."/>
            <person name="Patel S."/>
            <person name="Patil S."/>
            <person name="Perez A."/>
            <person name="Perez Y."/>
            <person name="Pham C."/>
            <person name="Primus E.L."/>
            <person name="Pu L.-L."/>
            <person name="Puazo M."/>
            <person name="Qin X."/>
            <person name="Quiroz J.B."/>
            <person name="Reese J."/>
            <person name="Richards S."/>
            <person name="Rives C.M."/>
            <person name="Robberts R."/>
            <person name="Ruiz S.J."/>
            <person name="Ruiz M.J."/>
            <person name="Santibanez J."/>
            <person name="Schneider B.W."/>
            <person name="Sisson I."/>
            <person name="Smith M."/>
            <person name="Sodergren E."/>
            <person name="Song X.-Z."/>
            <person name="Song B.B."/>
            <person name="Summersgill H."/>
            <person name="Thelus R."/>
            <person name="Thornton R.D."/>
            <person name="Trejos Z.Y."/>
            <person name="Usmani K."/>
            <person name="Vattathil S."/>
            <person name="Villasana D."/>
            <person name="Walker D.L."/>
            <person name="Wang S."/>
            <person name="Wang K."/>
            <person name="White C.S."/>
            <person name="Williams A.C."/>
            <person name="Williamson J."/>
            <person name="Wilson K."/>
            <person name="Woghiren I.O."/>
            <person name="Woodworth J.R."/>
            <person name="Worley K.C."/>
            <person name="Wright R.A."/>
            <person name="Wu W."/>
            <person name="Young L."/>
            <person name="Zhang L."/>
            <person name="Zhang J."/>
            <person name="Zhu Y."/>
            <person name="Muzny D.M."/>
            <person name="Weinstock G."/>
            <person name="Gibbs R.A."/>
        </authorList>
    </citation>
    <scope>NUCLEOTIDE SEQUENCE [LARGE SCALE GENOMIC DNA]</scope>
    <source>
        <strain evidence="6">LSR1</strain>
    </source>
</reference>
<dbReference type="GO" id="GO:0008017">
    <property type="term" value="F:microtubule binding"/>
    <property type="evidence" value="ECO:0007669"/>
    <property type="project" value="TreeGrafter"/>
</dbReference>
<dbReference type="SUPFAM" id="SSF52540">
    <property type="entry name" value="P-loop containing nucleoside triphosphate hydrolases"/>
    <property type="match status" value="1"/>
</dbReference>
<keyword evidence="2 3" id="KW-0342">GTP-binding</keyword>
<evidence type="ECO:0000313" key="5">
    <source>
        <dbReference type="EnsemblMetazoa" id="XP_016656955.1"/>
    </source>
</evidence>
<proteinExistence type="inferred from homology"/>
<dbReference type="GO" id="GO:0005525">
    <property type="term" value="F:GTP binding"/>
    <property type="evidence" value="ECO:0007669"/>
    <property type="project" value="UniProtKB-KW"/>
</dbReference>
<dbReference type="InterPro" id="IPR003130">
    <property type="entry name" value="GED"/>
</dbReference>
<dbReference type="Pfam" id="PF01031">
    <property type="entry name" value="Dynamin_M"/>
    <property type="match status" value="1"/>
</dbReference>
<reference evidence="5" key="2">
    <citation type="submission" date="2022-06" db="UniProtKB">
        <authorList>
            <consortium name="EnsemblMetazoa"/>
        </authorList>
    </citation>
    <scope>IDENTIFICATION</scope>
</reference>
<evidence type="ECO:0000256" key="3">
    <source>
        <dbReference type="RuleBase" id="RU003932"/>
    </source>
</evidence>
<dbReference type="PROSITE" id="PS51718">
    <property type="entry name" value="G_DYNAMIN_2"/>
    <property type="match status" value="1"/>
</dbReference>
<dbReference type="SMART" id="SM00053">
    <property type="entry name" value="DYNc"/>
    <property type="match status" value="1"/>
</dbReference>
<feature type="domain" description="Dynamin-type G" evidence="4">
    <location>
        <begin position="23"/>
        <end position="308"/>
    </location>
</feature>
<dbReference type="InterPro" id="IPR030381">
    <property type="entry name" value="G_DYNAMIN_dom"/>
</dbReference>